<dbReference type="AlphaFoldDB" id="A0A5E4Q442"/>
<evidence type="ECO:0000256" key="1">
    <source>
        <dbReference type="SAM" id="MobiDB-lite"/>
    </source>
</evidence>
<feature type="compositionally biased region" description="Basic and acidic residues" evidence="1">
    <location>
        <begin position="43"/>
        <end position="53"/>
    </location>
</feature>
<keyword evidence="4" id="KW-1185">Reference proteome</keyword>
<feature type="signal peptide" evidence="2">
    <location>
        <begin position="1"/>
        <end position="21"/>
    </location>
</feature>
<evidence type="ECO:0000313" key="3">
    <source>
        <dbReference type="EMBL" id="VVC92069.1"/>
    </source>
</evidence>
<protein>
    <submittedName>
        <fullName evidence="3">Uncharacterized protein</fullName>
    </submittedName>
</protein>
<keyword evidence="2" id="KW-0732">Signal</keyword>
<name>A0A5E4Q442_9NEOP</name>
<accession>A0A5E4Q442</accession>
<dbReference type="Proteomes" id="UP000324832">
    <property type="component" value="Unassembled WGS sequence"/>
</dbReference>
<feature type="chain" id="PRO_5022936085" evidence="2">
    <location>
        <begin position="22"/>
        <end position="95"/>
    </location>
</feature>
<feature type="compositionally biased region" description="Low complexity" evidence="1">
    <location>
        <begin position="54"/>
        <end position="66"/>
    </location>
</feature>
<organism evidence="3 4">
    <name type="scientific">Leptidea sinapis</name>
    <dbReference type="NCBI Taxonomy" id="189913"/>
    <lineage>
        <taxon>Eukaryota</taxon>
        <taxon>Metazoa</taxon>
        <taxon>Ecdysozoa</taxon>
        <taxon>Arthropoda</taxon>
        <taxon>Hexapoda</taxon>
        <taxon>Insecta</taxon>
        <taxon>Pterygota</taxon>
        <taxon>Neoptera</taxon>
        <taxon>Endopterygota</taxon>
        <taxon>Lepidoptera</taxon>
        <taxon>Glossata</taxon>
        <taxon>Ditrysia</taxon>
        <taxon>Papilionoidea</taxon>
        <taxon>Pieridae</taxon>
        <taxon>Dismorphiinae</taxon>
        <taxon>Leptidea</taxon>
    </lineage>
</organism>
<dbReference type="EMBL" id="FZQP02001215">
    <property type="protein sequence ID" value="VVC92069.1"/>
    <property type="molecule type" value="Genomic_DNA"/>
</dbReference>
<evidence type="ECO:0000313" key="4">
    <source>
        <dbReference type="Proteomes" id="UP000324832"/>
    </source>
</evidence>
<gene>
    <name evidence="3" type="ORF">LSINAPIS_LOCUS4589</name>
</gene>
<feature type="compositionally biased region" description="Polar residues" evidence="1">
    <location>
        <begin position="25"/>
        <end position="41"/>
    </location>
</feature>
<reference evidence="3 4" key="1">
    <citation type="submission" date="2017-07" db="EMBL/GenBank/DDBJ databases">
        <authorList>
            <person name="Talla V."/>
            <person name="Backstrom N."/>
        </authorList>
    </citation>
    <scope>NUCLEOTIDE SEQUENCE [LARGE SCALE GENOMIC DNA]</scope>
</reference>
<proteinExistence type="predicted"/>
<feature type="region of interest" description="Disordered" evidence="1">
    <location>
        <begin position="25"/>
        <end position="67"/>
    </location>
</feature>
<sequence>MKNFLHITVFAAILLICIVDSMPTSGSSNVQPFSNNLSQNQRPKRDSYYEHHSSSSSSSHSESSSHTKYWSSGQLAHNFIIVGTGHGNINHIHTG</sequence>
<evidence type="ECO:0000256" key="2">
    <source>
        <dbReference type="SAM" id="SignalP"/>
    </source>
</evidence>